<dbReference type="InterPro" id="IPR030807">
    <property type="entry name" value="Methyltran_NanM"/>
</dbReference>
<keyword evidence="1" id="KW-0489">Methyltransferase</keyword>
<dbReference type="SUPFAM" id="SSF53335">
    <property type="entry name" value="S-adenosyl-L-methionine-dependent methyltransferases"/>
    <property type="match status" value="1"/>
</dbReference>
<dbReference type="GO" id="GO:0008168">
    <property type="term" value="F:methyltransferase activity"/>
    <property type="evidence" value="ECO:0007669"/>
    <property type="project" value="UniProtKB-KW"/>
</dbReference>
<comment type="caution">
    <text evidence="1">The sequence shown here is derived from an EMBL/GenBank/DDBJ whole genome shotgun (WGS) entry which is preliminary data.</text>
</comment>
<evidence type="ECO:0000313" key="2">
    <source>
        <dbReference type="Proteomes" id="UP000006253"/>
    </source>
</evidence>
<dbReference type="RefSeq" id="WP_004766679.1">
    <property type="nucleotide sequence ID" value="NZ_AHMY02000059.1"/>
</dbReference>
<reference evidence="1 2" key="1">
    <citation type="submission" date="2012-10" db="EMBL/GenBank/DDBJ databases">
        <authorList>
            <person name="Harkins D.M."/>
            <person name="Durkin A.S."/>
            <person name="Brinkac L.M."/>
            <person name="Selengut J.D."/>
            <person name="Sanka R."/>
            <person name="DePew J."/>
            <person name="Purushe J."/>
            <person name="Peacock S.J."/>
            <person name="Thaipadungpanit J."/>
            <person name="Wuthiekanun V.W."/>
            <person name="Day N.P."/>
            <person name="Vinetz J.M."/>
            <person name="Sutton G.G."/>
            <person name="Nelson W.C."/>
            <person name="Fouts D.E."/>
        </authorList>
    </citation>
    <scope>NUCLEOTIDE SEQUENCE [LARGE SCALE GENOMIC DNA]</scope>
    <source>
        <strain evidence="1 2">H1</strain>
    </source>
</reference>
<proteinExistence type="predicted"/>
<gene>
    <name evidence="1" type="ORF">LEP1GSC081_2043</name>
</gene>
<dbReference type="AlphaFoldDB" id="A0A0E2BAG3"/>
<dbReference type="NCBIfam" id="TIGR04371">
    <property type="entry name" value="methyltran_NanM"/>
    <property type="match status" value="1"/>
</dbReference>
<dbReference type="EC" id="2.1.1.-" evidence="1"/>
<accession>A0A0E2BAG3</accession>
<dbReference type="EMBL" id="AHMY02000059">
    <property type="protein sequence ID" value="EKO14125.1"/>
    <property type="molecule type" value="Genomic_DNA"/>
</dbReference>
<dbReference type="InterPro" id="IPR029063">
    <property type="entry name" value="SAM-dependent_MTases_sf"/>
</dbReference>
<dbReference type="Proteomes" id="UP000006253">
    <property type="component" value="Unassembled WGS sequence"/>
</dbReference>
<evidence type="ECO:0000313" key="1">
    <source>
        <dbReference type="EMBL" id="EKO14125.1"/>
    </source>
</evidence>
<dbReference type="GO" id="GO:0032259">
    <property type="term" value="P:methylation"/>
    <property type="evidence" value="ECO:0007669"/>
    <property type="project" value="UniProtKB-KW"/>
</dbReference>
<name>A0A0E2BAG3_9LEPT</name>
<sequence length="365" mass="43128">MTILFKSNISYMDKKIQDLARDFIDNSDYFSQETIADLDIKHKDIVSSHYQNFNLSANFNEKNFRNWNKQSDLPVPIQLSLRNLLSKKIFFNLARYIYENTIDLYQTKFRKQGLIDDLQIIKSIGAKEILKENPVDKTPGGTIAYLKEGFSFNSRWLRYVYLTKRILSLFEANSNFTWLDIGCYYGGLQGLVKKYRPNTKIFLVDFNHQLCRSYIYLKLLYSNAKHILPNQISSNFNLDLVHDGSIVYIPIEKYSLIKDKKFNLSTNFISFGEMNTETFLNYFNSIPFQKSDLVFLVNRFVSGPFFNPTYPNKTNFFHYINEDREIKYFDIFPIHFSHINEGKLFETLGLRPISSQYFEILTKLR</sequence>
<keyword evidence="1" id="KW-0808">Transferase</keyword>
<organism evidence="1 2">
    <name type="scientific">Leptospira kirschneri str. H1</name>
    <dbReference type="NCBI Taxonomy" id="1049966"/>
    <lineage>
        <taxon>Bacteria</taxon>
        <taxon>Pseudomonadati</taxon>
        <taxon>Spirochaetota</taxon>
        <taxon>Spirochaetia</taxon>
        <taxon>Leptospirales</taxon>
        <taxon>Leptospiraceae</taxon>
        <taxon>Leptospira</taxon>
    </lineage>
</organism>
<protein>
    <submittedName>
        <fullName evidence="1">Putative sugar O-methyltransferase</fullName>
        <ecNumber evidence="1">2.1.1.-</ecNumber>
    </submittedName>
</protein>